<dbReference type="GO" id="GO:0004674">
    <property type="term" value="F:protein serine/threonine kinase activity"/>
    <property type="evidence" value="ECO:0007669"/>
    <property type="project" value="UniProtKB-KW"/>
</dbReference>
<dbReference type="KEGG" id="egu:105032571"/>
<evidence type="ECO:0000256" key="13">
    <source>
        <dbReference type="ARBA" id="ARBA00022840"/>
    </source>
</evidence>
<evidence type="ECO:0000256" key="6">
    <source>
        <dbReference type="ARBA" id="ARBA00022527"/>
    </source>
</evidence>
<keyword evidence="9 20" id="KW-0732">Signal</keyword>
<keyword evidence="22" id="KW-1185">Reference proteome</keyword>
<feature type="domain" description="Protein kinase" evidence="21">
    <location>
        <begin position="351"/>
        <end position="627"/>
    </location>
</feature>
<keyword evidence="8 19" id="KW-0812">Transmembrane</keyword>
<dbReference type="FunFam" id="3.30.200.20:FF:000168">
    <property type="entry name" value="L-type lectin-domain containing receptor kinase IX.1"/>
    <property type="match status" value="1"/>
</dbReference>
<dbReference type="PROSITE" id="PS00107">
    <property type="entry name" value="PROTEIN_KINASE_ATP"/>
    <property type="match status" value="1"/>
</dbReference>
<dbReference type="InParanoid" id="A0A6I9QA31"/>
<protein>
    <recommendedName>
        <fullName evidence="4">non-specific serine/threonine protein kinase</fullName>
        <ecNumber evidence="4">2.7.11.1</ecNumber>
    </recommendedName>
</protein>
<proteinExistence type="inferred from homology"/>
<dbReference type="InterPro" id="IPR011009">
    <property type="entry name" value="Kinase-like_dom_sf"/>
</dbReference>
<evidence type="ECO:0000256" key="20">
    <source>
        <dbReference type="SAM" id="SignalP"/>
    </source>
</evidence>
<evidence type="ECO:0000256" key="3">
    <source>
        <dbReference type="ARBA" id="ARBA00010217"/>
    </source>
</evidence>
<evidence type="ECO:0000259" key="21">
    <source>
        <dbReference type="PROSITE" id="PS50011"/>
    </source>
</evidence>
<keyword evidence="10" id="KW-0430">Lectin</keyword>
<dbReference type="Pfam" id="PF00069">
    <property type="entry name" value="Pkinase"/>
    <property type="match status" value="1"/>
</dbReference>
<keyword evidence="13 18" id="KW-0067">ATP-binding</keyword>
<evidence type="ECO:0000256" key="16">
    <source>
        <dbReference type="ARBA" id="ARBA00023170"/>
    </source>
</evidence>
<dbReference type="OrthoDB" id="761560at2759"/>
<feature type="signal peptide" evidence="20">
    <location>
        <begin position="1"/>
        <end position="32"/>
    </location>
</feature>
<dbReference type="CDD" id="cd06899">
    <property type="entry name" value="lectin_legume_LecRK_Arcelin_ConA"/>
    <property type="match status" value="1"/>
</dbReference>
<dbReference type="RefSeq" id="XP_010905344.1">
    <property type="nucleotide sequence ID" value="XM_010907042.1"/>
</dbReference>
<evidence type="ECO:0000256" key="10">
    <source>
        <dbReference type="ARBA" id="ARBA00022734"/>
    </source>
</evidence>
<dbReference type="PANTHER" id="PTHR27007">
    <property type="match status" value="1"/>
</dbReference>
<keyword evidence="6" id="KW-0723">Serine/threonine-protein kinase</keyword>
<dbReference type="GO" id="GO:0002229">
    <property type="term" value="P:defense response to oomycetes"/>
    <property type="evidence" value="ECO:0007669"/>
    <property type="project" value="UniProtKB-ARBA"/>
</dbReference>
<dbReference type="SUPFAM" id="SSF56112">
    <property type="entry name" value="Protein kinase-like (PK-like)"/>
    <property type="match status" value="1"/>
</dbReference>
<organism evidence="22 23">
    <name type="scientific">Elaeis guineensis var. tenera</name>
    <name type="common">Oil palm</name>
    <dbReference type="NCBI Taxonomy" id="51953"/>
    <lineage>
        <taxon>Eukaryota</taxon>
        <taxon>Viridiplantae</taxon>
        <taxon>Streptophyta</taxon>
        <taxon>Embryophyta</taxon>
        <taxon>Tracheophyta</taxon>
        <taxon>Spermatophyta</taxon>
        <taxon>Magnoliopsida</taxon>
        <taxon>Liliopsida</taxon>
        <taxon>Arecaceae</taxon>
        <taxon>Arecoideae</taxon>
        <taxon>Cocoseae</taxon>
        <taxon>Elaeidinae</taxon>
        <taxon>Elaeis</taxon>
    </lineage>
</organism>
<dbReference type="Pfam" id="PF00139">
    <property type="entry name" value="Lectin_legB"/>
    <property type="match status" value="1"/>
</dbReference>
<dbReference type="PROSITE" id="PS00307">
    <property type="entry name" value="LECTIN_LEGUME_BETA"/>
    <property type="match status" value="1"/>
</dbReference>
<evidence type="ECO:0000256" key="14">
    <source>
        <dbReference type="ARBA" id="ARBA00022989"/>
    </source>
</evidence>
<evidence type="ECO:0000256" key="15">
    <source>
        <dbReference type="ARBA" id="ARBA00023136"/>
    </source>
</evidence>
<dbReference type="GO" id="GO:0005886">
    <property type="term" value="C:plasma membrane"/>
    <property type="evidence" value="ECO:0007669"/>
    <property type="project" value="UniProtKB-SubCell"/>
</dbReference>
<reference evidence="23" key="1">
    <citation type="submission" date="2025-08" db="UniProtKB">
        <authorList>
            <consortium name="RefSeq"/>
        </authorList>
    </citation>
    <scope>IDENTIFICATION</scope>
</reference>
<feature type="binding site" evidence="18">
    <location>
        <position position="380"/>
    </location>
    <ligand>
        <name>ATP</name>
        <dbReference type="ChEBI" id="CHEBI:30616"/>
    </ligand>
</feature>
<dbReference type="InterPro" id="IPR013320">
    <property type="entry name" value="ConA-like_dom_sf"/>
</dbReference>
<dbReference type="SMART" id="SM00220">
    <property type="entry name" value="S_TKc"/>
    <property type="match status" value="1"/>
</dbReference>
<evidence type="ECO:0000256" key="11">
    <source>
        <dbReference type="ARBA" id="ARBA00022741"/>
    </source>
</evidence>
<gene>
    <name evidence="23" type="primary">LOC105032571</name>
</gene>
<sequence>MTPCCGSRTPVPSLQLLLPSLFQLAFFMIPQATPLSFDYSIFNHDTTGDLKSYQDATFVSNAIQLTRNQLNTHIENSTGSVVHNEPVPLWDKASGKLADFTSNFSFTIDGLNRTRSADGIAFFLSSYPYYNETLNHSWGGALGLFNRSGTNMTRNKIVAVEFDSYINPEYNDSSADHVGIDIHSIVSVAHVDLNASIRQKIILFASVCYNASTRNLSIFLSNYTDPRRNWSLSYGVDLRDYLPEKIAVGFSASTGALVEVHTIHSWSFSSSDLGLRYKRSKALGFGIAAGVLVSLFCVVFFIRKYICKKVNRSTAEEKDMAIDVLVGDAIESASGPRRFPYGVLLSATRNFAKERKLGRGGFGEVYMGVLQDPKREVAVKRISRDSKQGKRGYISEITTISRLRHRNLVQLIGYCHERGDLLLVYEYMLNGSLDYHLYGRDRFLTWPVRYKIALGLALALLYLHEEWQQCIIHRDVKPSNVMLDSEFNAKLGDFGLARLVDHDCNPLTTVLMGTRGYIAPEYAVTGKPSKESDVYSFGVVILEIACGRKPIEDKEKEGKVNLVQWVWEFYRMCLTAAVDERLKEFDEQQMERLMVVGLWCAHPASNLRPSIRQVINVLKFDSPVPNLPHTVPVPVCWPLTGDSFSVASTSADAYSASSWSSISGR</sequence>
<keyword evidence="17" id="KW-0325">Glycoprotein</keyword>
<dbReference type="Proteomes" id="UP000504607">
    <property type="component" value="Unplaced"/>
</dbReference>
<feature type="transmembrane region" description="Helical" evidence="19">
    <location>
        <begin position="282"/>
        <end position="302"/>
    </location>
</feature>
<comment type="similarity">
    <text evidence="2">In the N-terminal section; belongs to the leguminous lectin family.</text>
</comment>
<evidence type="ECO:0000256" key="12">
    <source>
        <dbReference type="ARBA" id="ARBA00022777"/>
    </source>
</evidence>
<evidence type="ECO:0000256" key="1">
    <source>
        <dbReference type="ARBA" id="ARBA00004251"/>
    </source>
</evidence>
<dbReference type="InterPro" id="IPR019825">
    <property type="entry name" value="Lectin_legB_Mn/Ca_BS"/>
</dbReference>
<evidence type="ECO:0000313" key="23">
    <source>
        <dbReference type="RefSeq" id="XP_010905344.1"/>
    </source>
</evidence>
<dbReference type="GO" id="GO:0030246">
    <property type="term" value="F:carbohydrate binding"/>
    <property type="evidence" value="ECO:0007669"/>
    <property type="project" value="UniProtKB-KW"/>
</dbReference>
<comment type="similarity">
    <text evidence="3">In the C-terminal section; belongs to the protein kinase superfamily. Ser/Thr protein kinase family.</text>
</comment>
<dbReference type="InterPro" id="IPR050528">
    <property type="entry name" value="L-type_Lectin-RKs"/>
</dbReference>
<evidence type="ECO:0000256" key="17">
    <source>
        <dbReference type="ARBA" id="ARBA00023180"/>
    </source>
</evidence>
<keyword evidence="11 18" id="KW-0547">Nucleotide-binding</keyword>
<keyword evidence="15 19" id="KW-0472">Membrane</keyword>
<dbReference type="InterPro" id="IPR017441">
    <property type="entry name" value="Protein_kinase_ATP_BS"/>
</dbReference>
<dbReference type="FunFam" id="1.10.510.10:FF:000240">
    <property type="entry name" value="Lectin-domain containing receptor kinase A4.3"/>
    <property type="match status" value="1"/>
</dbReference>
<keyword evidence="5" id="KW-1003">Cell membrane</keyword>
<comment type="subcellular location">
    <subcellularLocation>
        <location evidence="1">Cell membrane</location>
        <topology evidence="1">Single-pass type I membrane protein</topology>
    </subcellularLocation>
</comment>
<dbReference type="InterPro" id="IPR000719">
    <property type="entry name" value="Prot_kinase_dom"/>
</dbReference>
<dbReference type="InterPro" id="IPR001220">
    <property type="entry name" value="Legume_lectin_dom"/>
</dbReference>
<dbReference type="AlphaFoldDB" id="A0A6I9QA31"/>
<evidence type="ECO:0000313" key="22">
    <source>
        <dbReference type="Proteomes" id="UP000504607"/>
    </source>
</evidence>
<evidence type="ECO:0000256" key="7">
    <source>
        <dbReference type="ARBA" id="ARBA00022679"/>
    </source>
</evidence>
<keyword evidence="7" id="KW-0808">Transferase</keyword>
<keyword evidence="14 19" id="KW-1133">Transmembrane helix</keyword>
<dbReference type="Gene3D" id="1.10.510.10">
    <property type="entry name" value="Transferase(Phosphotransferase) domain 1"/>
    <property type="match status" value="1"/>
</dbReference>
<evidence type="ECO:0000256" key="2">
    <source>
        <dbReference type="ARBA" id="ARBA00008536"/>
    </source>
</evidence>
<evidence type="ECO:0000256" key="19">
    <source>
        <dbReference type="SAM" id="Phobius"/>
    </source>
</evidence>
<keyword evidence="12" id="KW-0418">Kinase</keyword>
<dbReference type="GeneID" id="105032571"/>
<evidence type="ECO:0000256" key="5">
    <source>
        <dbReference type="ARBA" id="ARBA00022475"/>
    </source>
</evidence>
<evidence type="ECO:0000256" key="9">
    <source>
        <dbReference type="ARBA" id="ARBA00022729"/>
    </source>
</evidence>
<name>A0A6I9QA31_ELAGV</name>
<evidence type="ECO:0000256" key="4">
    <source>
        <dbReference type="ARBA" id="ARBA00012513"/>
    </source>
</evidence>
<evidence type="ECO:0000256" key="8">
    <source>
        <dbReference type="ARBA" id="ARBA00022692"/>
    </source>
</evidence>
<dbReference type="GO" id="GO:0005524">
    <property type="term" value="F:ATP binding"/>
    <property type="evidence" value="ECO:0007669"/>
    <property type="project" value="UniProtKB-UniRule"/>
</dbReference>
<accession>A0A6I9QA31</accession>
<dbReference type="PROSITE" id="PS50011">
    <property type="entry name" value="PROTEIN_KINASE_DOM"/>
    <property type="match status" value="1"/>
</dbReference>
<dbReference type="InterPro" id="IPR008271">
    <property type="entry name" value="Ser/Thr_kinase_AS"/>
</dbReference>
<feature type="chain" id="PRO_5027050754" description="non-specific serine/threonine protein kinase" evidence="20">
    <location>
        <begin position="33"/>
        <end position="665"/>
    </location>
</feature>
<dbReference type="EC" id="2.7.11.1" evidence="4"/>
<dbReference type="PROSITE" id="PS00108">
    <property type="entry name" value="PROTEIN_KINASE_ST"/>
    <property type="match status" value="1"/>
</dbReference>
<dbReference type="Gene3D" id="3.30.200.20">
    <property type="entry name" value="Phosphorylase Kinase, domain 1"/>
    <property type="match status" value="1"/>
</dbReference>
<dbReference type="SUPFAM" id="SSF49899">
    <property type="entry name" value="Concanavalin A-like lectins/glucanases"/>
    <property type="match status" value="1"/>
</dbReference>
<evidence type="ECO:0000256" key="18">
    <source>
        <dbReference type="PROSITE-ProRule" id="PRU10141"/>
    </source>
</evidence>
<dbReference type="Gene3D" id="2.60.120.200">
    <property type="match status" value="1"/>
</dbReference>
<keyword evidence="16" id="KW-0675">Receptor</keyword>